<evidence type="ECO:0000256" key="2">
    <source>
        <dbReference type="ARBA" id="ARBA00023186"/>
    </source>
</evidence>
<dbReference type="PANTHER" id="PTHR33643:SF1">
    <property type="entry name" value="UREASE ACCESSORY PROTEIN D"/>
    <property type="match status" value="1"/>
</dbReference>
<keyword evidence="3" id="KW-0996">Nickel insertion</keyword>
<evidence type="ECO:0000313" key="5">
    <source>
        <dbReference type="Proteomes" id="UP001596505"/>
    </source>
</evidence>
<comment type="subunit">
    <text evidence="3">UreD, UreF and UreG form a complex that acts as a GTP-hydrolysis-dependent molecular chaperone, activating the urease apoprotein by helping to assemble the nickel containing metallocenter of UreC. The UreE protein probably delivers the nickel.</text>
</comment>
<evidence type="ECO:0000256" key="1">
    <source>
        <dbReference type="ARBA" id="ARBA00007177"/>
    </source>
</evidence>
<keyword evidence="2 3" id="KW-0143">Chaperone</keyword>
<name>A0ABW2PX53_9BACL</name>
<sequence length="299" mass="34038">MNPKGWQQRISVACGEDNRTHLVENYAEAPLRAFGPYSDPKGLKMRLVQIGEGILQGDHYRNTFTVGANATLVIDTDSYTKIYKAPKRSSSQNMKFSIGPGGTLYYLPDPVIPFAGSDFTQRTTVELDEGSRAVLWDILTPGRLGSGECFQYKRFLSETRVISKELGDRFPLVWDRQCYEPTKADLNQPPFFGEFTHIGNLWIVAWGESTKDWPTTDWIKSVRLNLQERNIIPEPYLKPFEDEEENQKESIVALPKKRNFYGEISQLTCGVLVRVLGKSAEDIVNFFDQCVESLHRQGE</sequence>
<protein>
    <recommendedName>
        <fullName evidence="3">Urease accessory protein UreD</fullName>
    </recommendedName>
</protein>
<gene>
    <name evidence="3" type="primary">ureD</name>
    <name evidence="4" type="ORF">ACFQRG_13530</name>
</gene>
<reference evidence="5" key="1">
    <citation type="journal article" date="2019" name="Int. J. Syst. Evol. Microbiol.">
        <title>The Global Catalogue of Microorganisms (GCM) 10K type strain sequencing project: providing services to taxonomists for standard genome sequencing and annotation.</title>
        <authorList>
            <consortium name="The Broad Institute Genomics Platform"/>
            <consortium name="The Broad Institute Genome Sequencing Center for Infectious Disease"/>
            <person name="Wu L."/>
            <person name="Ma J."/>
        </authorList>
    </citation>
    <scope>NUCLEOTIDE SEQUENCE [LARGE SCALE GENOMIC DNA]</scope>
    <source>
        <strain evidence="5">CGMCC 1.16305</strain>
    </source>
</reference>
<dbReference type="InterPro" id="IPR002669">
    <property type="entry name" value="UreD"/>
</dbReference>
<comment type="subcellular location">
    <subcellularLocation>
        <location evidence="3">Cytoplasm</location>
    </subcellularLocation>
</comment>
<comment type="similarity">
    <text evidence="1 3">Belongs to the UreD family.</text>
</comment>
<proteinExistence type="inferred from homology"/>
<accession>A0ABW2PX53</accession>
<evidence type="ECO:0000256" key="3">
    <source>
        <dbReference type="HAMAP-Rule" id="MF_01384"/>
    </source>
</evidence>
<organism evidence="4 5">
    <name type="scientific">Scopulibacillus cellulosilyticus</name>
    <dbReference type="NCBI Taxonomy" id="2665665"/>
    <lineage>
        <taxon>Bacteria</taxon>
        <taxon>Bacillati</taxon>
        <taxon>Bacillota</taxon>
        <taxon>Bacilli</taxon>
        <taxon>Bacillales</taxon>
        <taxon>Sporolactobacillaceae</taxon>
        <taxon>Scopulibacillus</taxon>
    </lineage>
</organism>
<comment type="caution">
    <text evidence="4">The sequence shown here is derived from an EMBL/GenBank/DDBJ whole genome shotgun (WGS) entry which is preliminary data.</text>
</comment>
<dbReference type="EMBL" id="JBHTCO010000017">
    <property type="protein sequence ID" value="MFC7393977.1"/>
    <property type="molecule type" value="Genomic_DNA"/>
</dbReference>
<dbReference type="RefSeq" id="WP_380966856.1">
    <property type="nucleotide sequence ID" value="NZ_JBHTCO010000017.1"/>
</dbReference>
<dbReference type="PANTHER" id="PTHR33643">
    <property type="entry name" value="UREASE ACCESSORY PROTEIN D"/>
    <property type="match status" value="1"/>
</dbReference>
<dbReference type="Proteomes" id="UP001596505">
    <property type="component" value="Unassembled WGS sequence"/>
</dbReference>
<dbReference type="Pfam" id="PF01774">
    <property type="entry name" value="UreD"/>
    <property type="match status" value="1"/>
</dbReference>
<comment type="function">
    <text evidence="3">Required for maturation of urease via the functional incorporation of the urease nickel metallocenter.</text>
</comment>
<keyword evidence="3" id="KW-0963">Cytoplasm</keyword>
<keyword evidence="5" id="KW-1185">Reference proteome</keyword>
<dbReference type="HAMAP" id="MF_01384">
    <property type="entry name" value="UreD"/>
    <property type="match status" value="1"/>
</dbReference>
<evidence type="ECO:0000313" key="4">
    <source>
        <dbReference type="EMBL" id="MFC7393977.1"/>
    </source>
</evidence>